<proteinExistence type="predicted"/>
<evidence type="ECO:0000313" key="1">
    <source>
        <dbReference type="EMBL" id="OMJ95060.1"/>
    </source>
</evidence>
<gene>
    <name evidence="1" type="ORF">SteCoe_1596</name>
</gene>
<dbReference type="Proteomes" id="UP000187209">
    <property type="component" value="Unassembled WGS sequence"/>
</dbReference>
<reference evidence="1 2" key="1">
    <citation type="submission" date="2016-11" db="EMBL/GenBank/DDBJ databases">
        <title>The macronuclear genome of Stentor coeruleus: a giant cell with tiny introns.</title>
        <authorList>
            <person name="Slabodnick M."/>
            <person name="Ruby J.G."/>
            <person name="Reiff S.B."/>
            <person name="Swart E.C."/>
            <person name="Gosai S."/>
            <person name="Prabakaran S."/>
            <person name="Witkowska E."/>
            <person name="Larue G.E."/>
            <person name="Fisher S."/>
            <person name="Freeman R.M."/>
            <person name="Gunawardena J."/>
            <person name="Chu W."/>
            <person name="Stover N.A."/>
            <person name="Gregory B.D."/>
            <person name="Nowacki M."/>
            <person name="Derisi J."/>
            <person name="Roy S.W."/>
            <person name="Marshall W.F."/>
            <person name="Sood P."/>
        </authorList>
    </citation>
    <scope>NUCLEOTIDE SEQUENCE [LARGE SCALE GENOMIC DNA]</scope>
    <source>
        <strain evidence="1">WM001</strain>
    </source>
</reference>
<keyword evidence="2" id="KW-1185">Reference proteome</keyword>
<evidence type="ECO:0000313" key="2">
    <source>
        <dbReference type="Proteomes" id="UP000187209"/>
    </source>
</evidence>
<name>A0A1R2D1H9_9CILI</name>
<accession>A0A1R2D1H9</accession>
<sequence>MLRILHRTFSKFEEFVKVAGKSKLPSLSKDDTERNIKDLPSFFQYVLDAAKPNKIFPERPILGKDNLNKMILLSKSSSDCDLLMKAYWTYCGHKLWPSRSSIELLIQACINLDCPEKAVDLLLYHRQLRFFPSVKIINNYLKCLIDKQDYALAITVFKIIEPSMFARKNEASYILAISACKLSKNFRWASRFHKRGHEKTPFSNEFYEVIEEMSKDLTPGEQVKFIKKPN</sequence>
<organism evidence="1 2">
    <name type="scientific">Stentor coeruleus</name>
    <dbReference type="NCBI Taxonomy" id="5963"/>
    <lineage>
        <taxon>Eukaryota</taxon>
        <taxon>Sar</taxon>
        <taxon>Alveolata</taxon>
        <taxon>Ciliophora</taxon>
        <taxon>Postciliodesmatophora</taxon>
        <taxon>Heterotrichea</taxon>
        <taxon>Heterotrichida</taxon>
        <taxon>Stentoridae</taxon>
        <taxon>Stentor</taxon>
    </lineage>
</organism>
<dbReference type="AlphaFoldDB" id="A0A1R2D1H9"/>
<comment type="caution">
    <text evidence="1">The sequence shown here is derived from an EMBL/GenBank/DDBJ whole genome shotgun (WGS) entry which is preliminary data.</text>
</comment>
<dbReference type="InterPro" id="IPR011990">
    <property type="entry name" value="TPR-like_helical_dom_sf"/>
</dbReference>
<dbReference type="Gene3D" id="1.25.40.10">
    <property type="entry name" value="Tetratricopeptide repeat domain"/>
    <property type="match status" value="1"/>
</dbReference>
<protein>
    <submittedName>
        <fullName evidence="1">Uncharacterized protein</fullName>
    </submittedName>
</protein>
<dbReference type="EMBL" id="MPUH01000017">
    <property type="protein sequence ID" value="OMJ95060.1"/>
    <property type="molecule type" value="Genomic_DNA"/>
</dbReference>